<evidence type="ECO:0000259" key="9">
    <source>
        <dbReference type="Pfam" id="PF02771"/>
    </source>
</evidence>
<dbReference type="InterPro" id="IPR046373">
    <property type="entry name" value="Acyl-CoA_Oxase/DH_mid-dom_sf"/>
</dbReference>
<dbReference type="InterPro" id="IPR036250">
    <property type="entry name" value="AcylCo_DH-like_C"/>
</dbReference>
<organism evidence="10 11">
    <name type="scientific">Gordonia oryzae</name>
    <dbReference type="NCBI Taxonomy" id="2487349"/>
    <lineage>
        <taxon>Bacteria</taxon>
        <taxon>Bacillati</taxon>
        <taxon>Actinomycetota</taxon>
        <taxon>Actinomycetes</taxon>
        <taxon>Mycobacteriales</taxon>
        <taxon>Gordoniaceae</taxon>
        <taxon>Gordonia</taxon>
    </lineage>
</organism>
<accession>A0A3N4GL98</accession>
<dbReference type="Pfam" id="PF02770">
    <property type="entry name" value="Acyl-CoA_dh_M"/>
    <property type="match status" value="1"/>
</dbReference>
<dbReference type="Gene3D" id="1.20.140.10">
    <property type="entry name" value="Butyryl-CoA Dehydrogenase, subunit A, domain 3"/>
    <property type="match status" value="1"/>
</dbReference>
<evidence type="ECO:0000256" key="4">
    <source>
        <dbReference type="ARBA" id="ARBA00022827"/>
    </source>
</evidence>
<reference evidence="10 11" key="1">
    <citation type="submission" date="2018-11" db="EMBL/GenBank/DDBJ databases">
        <title>Draft genome sequence of Gordonia sp. RS15-1S isolated from rice stems.</title>
        <authorList>
            <person name="Muangham S."/>
        </authorList>
    </citation>
    <scope>NUCLEOTIDE SEQUENCE [LARGE SCALE GENOMIC DNA]</scope>
    <source>
        <strain evidence="10 11">RS15-1S</strain>
    </source>
</reference>
<dbReference type="InterPro" id="IPR009100">
    <property type="entry name" value="AcylCoA_DH/oxidase_NM_dom_sf"/>
</dbReference>
<dbReference type="Pfam" id="PF02771">
    <property type="entry name" value="Acyl-CoA_dh_N"/>
    <property type="match status" value="1"/>
</dbReference>
<dbReference type="Gene3D" id="2.40.110.10">
    <property type="entry name" value="Butyryl-CoA Dehydrogenase, subunit A, domain 2"/>
    <property type="match status" value="1"/>
</dbReference>
<dbReference type="InterPro" id="IPR009075">
    <property type="entry name" value="AcylCo_DH/oxidase_C"/>
</dbReference>
<keyword evidence="4 6" id="KW-0274">FAD</keyword>
<evidence type="ECO:0000313" key="10">
    <source>
        <dbReference type="EMBL" id="RPA62358.1"/>
    </source>
</evidence>
<evidence type="ECO:0000256" key="2">
    <source>
        <dbReference type="ARBA" id="ARBA00009347"/>
    </source>
</evidence>
<comment type="caution">
    <text evidence="10">The sequence shown here is derived from an EMBL/GenBank/DDBJ whole genome shotgun (WGS) entry which is preliminary data.</text>
</comment>
<comment type="similarity">
    <text evidence="2 6">Belongs to the acyl-CoA dehydrogenase family.</text>
</comment>
<dbReference type="RefSeq" id="WP_123929008.1">
    <property type="nucleotide sequence ID" value="NZ_JBPSDP010000005.1"/>
</dbReference>
<dbReference type="EMBL" id="RKMH01000006">
    <property type="protein sequence ID" value="RPA62358.1"/>
    <property type="molecule type" value="Genomic_DNA"/>
</dbReference>
<sequence length="381" mass="40245">MDFDLTAEQQLLSDGLTRFLESRYDLTESRTVAKVGDGWQPQIWRAFADELGVIGACLPSTVGGDDGGPEELMVVTEALGRALVVEPFVDTVVLGAGLLARTGHDGALEVARSVTAGETLVATAALEDTSGGRLHHVTTRAEESDGGWVLRGAKAVVTTAPIADQLILTARISGDVDDRDGIGLFLIPLGDATPAGLTRHGFRTVDDRRAADLTLDGVQVGGDAVIARGADALALLERAWDTATAAVVSEAVGLMRKVLADTVAYTTQRQQFGRPLAGFQALAHRMVDMYIELEQAVAAQYLAILSLGAEPAERAAAVSAAKATISRAARFIGQSSVQLHGGMGMTEELAIGHYFRRLSVIEYEFGSADAHLARIEKLARA</sequence>
<dbReference type="OrthoDB" id="7328575at2"/>
<protein>
    <submittedName>
        <fullName evidence="10">Pimeloyl-CoA dehydrogenase small subunit</fullName>
    </submittedName>
</protein>
<evidence type="ECO:0000313" key="11">
    <source>
        <dbReference type="Proteomes" id="UP000267536"/>
    </source>
</evidence>
<comment type="cofactor">
    <cofactor evidence="1 6">
        <name>FAD</name>
        <dbReference type="ChEBI" id="CHEBI:57692"/>
    </cofactor>
</comment>
<keyword evidence="3 6" id="KW-0285">Flavoprotein</keyword>
<dbReference type="PANTHER" id="PTHR43884">
    <property type="entry name" value="ACYL-COA DEHYDROGENASE"/>
    <property type="match status" value="1"/>
</dbReference>
<dbReference type="SUPFAM" id="SSF56645">
    <property type="entry name" value="Acyl-CoA dehydrogenase NM domain-like"/>
    <property type="match status" value="1"/>
</dbReference>
<dbReference type="CDD" id="cd00567">
    <property type="entry name" value="ACAD"/>
    <property type="match status" value="1"/>
</dbReference>
<dbReference type="InterPro" id="IPR013786">
    <property type="entry name" value="AcylCoA_DH/ox_N"/>
</dbReference>
<dbReference type="Pfam" id="PF00441">
    <property type="entry name" value="Acyl-CoA_dh_1"/>
    <property type="match status" value="1"/>
</dbReference>
<keyword evidence="5 6" id="KW-0560">Oxidoreductase</keyword>
<keyword evidence="11" id="KW-1185">Reference proteome</keyword>
<dbReference type="PANTHER" id="PTHR43884:SF20">
    <property type="entry name" value="ACYL-COA DEHYDROGENASE FADE28"/>
    <property type="match status" value="1"/>
</dbReference>
<dbReference type="AlphaFoldDB" id="A0A3N4GL98"/>
<dbReference type="Gene3D" id="1.10.540.10">
    <property type="entry name" value="Acyl-CoA dehydrogenase/oxidase, N-terminal domain"/>
    <property type="match status" value="1"/>
</dbReference>
<evidence type="ECO:0000256" key="5">
    <source>
        <dbReference type="ARBA" id="ARBA00023002"/>
    </source>
</evidence>
<feature type="domain" description="Acyl-CoA dehydrogenase/oxidase C-terminal" evidence="7">
    <location>
        <begin position="245"/>
        <end position="376"/>
    </location>
</feature>
<dbReference type="InterPro" id="IPR037069">
    <property type="entry name" value="AcylCoA_DH/ox_N_sf"/>
</dbReference>
<evidence type="ECO:0000256" key="1">
    <source>
        <dbReference type="ARBA" id="ARBA00001974"/>
    </source>
</evidence>
<dbReference type="InterPro" id="IPR006091">
    <property type="entry name" value="Acyl-CoA_Oxase/DH_mid-dom"/>
</dbReference>
<evidence type="ECO:0000256" key="3">
    <source>
        <dbReference type="ARBA" id="ARBA00022630"/>
    </source>
</evidence>
<proteinExistence type="inferred from homology"/>
<feature type="domain" description="Acyl-CoA dehydrogenase/oxidase N-terminal" evidence="9">
    <location>
        <begin position="6"/>
        <end position="103"/>
    </location>
</feature>
<evidence type="ECO:0000259" key="7">
    <source>
        <dbReference type="Pfam" id="PF00441"/>
    </source>
</evidence>
<feature type="domain" description="Acyl-CoA oxidase/dehydrogenase middle" evidence="8">
    <location>
        <begin position="123"/>
        <end position="203"/>
    </location>
</feature>
<gene>
    <name evidence="10" type="ORF">EF294_10240</name>
</gene>
<dbReference type="SUPFAM" id="SSF47203">
    <property type="entry name" value="Acyl-CoA dehydrogenase C-terminal domain-like"/>
    <property type="match status" value="1"/>
</dbReference>
<dbReference type="GO" id="GO:0050660">
    <property type="term" value="F:flavin adenine dinucleotide binding"/>
    <property type="evidence" value="ECO:0007669"/>
    <property type="project" value="InterPro"/>
</dbReference>
<dbReference type="Proteomes" id="UP000267536">
    <property type="component" value="Unassembled WGS sequence"/>
</dbReference>
<evidence type="ECO:0000259" key="8">
    <source>
        <dbReference type="Pfam" id="PF02770"/>
    </source>
</evidence>
<name>A0A3N4GL98_9ACTN</name>
<evidence type="ECO:0000256" key="6">
    <source>
        <dbReference type="RuleBase" id="RU362125"/>
    </source>
</evidence>
<dbReference type="GO" id="GO:0003995">
    <property type="term" value="F:acyl-CoA dehydrogenase activity"/>
    <property type="evidence" value="ECO:0007669"/>
    <property type="project" value="TreeGrafter"/>
</dbReference>